<name>A0A2J6S0C3_HYAVF</name>
<dbReference type="Proteomes" id="UP000235786">
    <property type="component" value="Unassembled WGS sequence"/>
</dbReference>
<dbReference type="EMBL" id="KZ613941">
    <property type="protein sequence ID" value="PMD44209.1"/>
    <property type="molecule type" value="Genomic_DNA"/>
</dbReference>
<organism evidence="1 2">
    <name type="scientific">Hyaloscypha variabilis (strain UAMH 11265 / GT02V1 / F)</name>
    <name type="common">Meliniomyces variabilis</name>
    <dbReference type="NCBI Taxonomy" id="1149755"/>
    <lineage>
        <taxon>Eukaryota</taxon>
        <taxon>Fungi</taxon>
        <taxon>Dikarya</taxon>
        <taxon>Ascomycota</taxon>
        <taxon>Pezizomycotina</taxon>
        <taxon>Leotiomycetes</taxon>
        <taxon>Helotiales</taxon>
        <taxon>Hyaloscyphaceae</taxon>
        <taxon>Hyaloscypha</taxon>
        <taxon>Hyaloscypha variabilis</taxon>
    </lineage>
</organism>
<sequence>MLHPSIEAALHLLNDDLVLAHFLVRHMQVVPQYESMMLHGILHRIEGDYENTREWYRDVKDSEVFRAVWGENGLDKAMDFMGRIEVLRKRTKQEDISEVQQLEDGSKREIKAVLEFCEEKFRTQRVDDASAIWVQDEKSSAKGRNMVVGGEGWRQF</sequence>
<accession>A0A2J6S0C3</accession>
<proteinExistence type="predicted"/>
<reference evidence="1 2" key="1">
    <citation type="submission" date="2016-04" db="EMBL/GenBank/DDBJ databases">
        <title>A degradative enzymes factory behind the ericoid mycorrhizal symbiosis.</title>
        <authorList>
            <consortium name="DOE Joint Genome Institute"/>
            <person name="Martino E."/>
            <person name="Morin E."/>
            <person name="Grelet G."/>
            <person name="Kuo A."/>
            <person name="Kohler A."/>
            <person name="Daghino S."/>
            <person name="Barry K."/>
            <person name="Choi C."/>
            <person name="Cichocki N."/>
            <person name="Clum A."/>
            <person name="Copeland A."/>
            <person name="Hainaut M."/>
            <person name="Haridas S."/>
            <person name="Labutti K."/>
            <person name="Lindquist E."/>
            <person name="Lipzen A."/>
            <person name="Khouja H.-R."/>
            <person name="Murat C."/>
            <person name="Ohm R."/>
            <person name="Olson A."/>
            <person name="Spatafora J."/>
            <person name="Veneault-Fourrey C."/>
            <person name="Henrissat B."/>
            <person name="Grigoriev I."/>
            <person name="Martin F."/>
            <person name="Perotto S."/>
        </authorList>
    </citation>
    <scope>NUCLEOTIDE SEQUENCE [LARGE SCALE GENOMIC DNA]</scope>
    <source>
        <strain evidence="1 2">F</strain>
    </source>
</reference>
<dbReference type="AlphaFoldDB" id="A0A2J6S0C3"/>
<gene>
    <name evidence="1" type="ORF">L207DRAFT_508960</name>
</gene>
<keyword evidence="2" id="KW-1185">Reference proteome</keyword>
<protein>
    <submittedName>
        <fullName evidence="1">Uncharacterized protein</fullName>
    </submittedName>
</protein>
<dbReference type="OrthoDB" id="2306919at2759"/>
<evidence type="ECO:0000313" key="1">
    <source>
        <dbReference type="EMBL" id="PMD44209.1"/>
    </source>
</evidence>
<evidence type="ECO:0000313" key="2">
    <source>
        <dbReference type="Proteomes" id="UP000235786"/>
    </source>
</evidence>